<evidence type="ECO:0000256" key="5">
    <source>
        <dbReference type="ARBA" id="ARBA00023136"/>
    </source>
</evidence>
<dbReference type="AlphaFoldDB" id="A0A0F9V780"/>
<proteinExistence type="predicted"/>
<feature type="transmembrane region" description="Helical" evidence="6">
    <location>
        <begin position="84"/>
        <end position="102"/>
    </location>
</feature>
<keyword evidence="2" id="KW-1003">Cell membrane</keyword>
<dbReference type="InterPro" id="IPR002656">
    <property type="entry name" value="Acyl_transf_3_dom"/>
</dbReference>
<evidence type="ECO:0000313" key="8">
    <source>
        <dbReference type="EMBL" id="KKN99804.1"/>
    </source>
</evidence>
<sequence length="356" mass="41513">MLNNFSMYLYSITILRAIAIILIVGSHCHSISNIIPSNFIHRLLINITAGGTVVFVFLSGFLFHHVFYLKKRINIFLKKRVGRLLIPYLILSIIPIAYKIYSQPNFWSSYIHHEETGILNEYIFPIFLFLIGGDHLVAYWYISFAILLFLCYPLHTMFIKANYKVQILILAITLSISLIVQRPPPLSLLSIQSLVYFTPVYLFGIYCSIYKERIYSFFRAKEYLFLIPFLLILLLQTYFGIEGNAEKFYFSYEGIDSILPQKIFLCLFLIVWLHRFEGSSNKYVLLLANTSFAIYFLHGYVLRLLYIIKGHLEIEQFSQPILVFFISLIVLLLISTLIAIVIKRVFKNNSSYITGY</sequence>
<feature type="transmembrane region" description="Helical" evidence="6">
    <location>
        <begin position="122"/>
        <end position="151"/>
    </location>
</feature>
<feature type="transmembrane region" description="Helical" evidence="6">
    <location>
        <begin position="259"/>
        <end position="276"/>
    </location>
</feature>
<evidence type="ECO:0000256" key="6">
    <source>
        <dbReference type="SAM" id="Phobius"/>
    </source>
</evidence>
<dbReference type="PANTHER" id="PTHR40074">
    <property type="entry name" value="O-ACETYLTRANSFERASE WECH"/>
    <property type="match status" value="1"/>
</dbReference>
<evidence type="ECO:0000256" key="1">
    <source>
        <dbReference type="ARBA" id="ARBA00004651"/>
    </source>
</evidence>
<name>A0A0F9V780_9ZZZZ</name>
<keyword evidence="5 6" id="KW-0472">Membrane</keyword>
<feature type="transmembrane region" description="Helical" evidence="6">
    <location>
        <begin position="39"/>
        <end position="63"/>
    </location>
</feature>
<keyword evidence="4 6" id="KW-1133">Transmembrane helix</keyword>
<organism evidence="8">
    <name type="scientific">marine sediment metagenome</name>
    <dbReference type="NCBI Taxonomy" id="412755"/>
    <lineage>
        <taxon>unclassified sequences</taxon>
        <taxon>metagenomes</taxon>
        <taxon>ecological metagenomes</taxon>
    </lineage>
</organism>
<feature type="transmembrane region" description="Helical" evidence="6">
    <location>
        <begin position="7"/>
        <end position="27"/>
    </location>
</feature>
<feature type="transmembrane region" description="Helical" evidence="6">
    <location>
        <begin position="283"/>
        <end position="301"/>
    </location>
</feature>
<accession>A0A0F9V780</accession>
<feature type="transmembrane region" description="Helical" evidence="6">
    <location>
        <begin position="321"/>
        <end position="342"/>
    </location>
</feature>
<evidence type="ECO:0000256" key="4">
    <source>
        <dbReference type="ARBA" id="ARBA00022989"/>
    </source>
</evidence>
<dbReference type="EMBL" id="LAZR01000044">
    <property type="protein sequence ID" value="KKN99804.1"/>
    <property type="molecule type" value="Genomic_DNA"/>
</dbReference>
<keyword evidence="3 6" id="KW-0812">Transmembrane</keyword>
<dbReference type="Pfam" id="PF01757">
    <property type="entry name" value="Acyl_transf_3"/>
    <property type="match status" value="1"/>
</dbReference>
<dbReference type="GO" id="GO:0005886">
    <property type="term" value="C:plasma membrane"/>
    <property type="evidence" value="ECO:0007669"/>
    <property type="project" value="UniProtKB-SubCell"/>
</dbReference>
<feature type="domain" description="Acyltransferase 3" evidence="7">
    <location>
        <begin position="10"/>
        <end position="339"/>
    </location>
</feature>
<protein>
    <recommendedName>
        <fullName evidence="7">Acyltransferase 3 domain-containing protein</fullName>
    </recommendedName>
</protein>
<gene>
    <name evidence="8" type="ORF">LCGC14_0132250</name>
</gene>
<dbReference type="PANTHER" id="PTHR40074:SF2">
    <property type="entry name" value="O-ACETYLTRANSFERASE WECH"/>
    <property type="match status" value="1"/>
</dbReference>
<feature type="transmembrane region" description="Helical" evidence="6">
    <location>
        <begin position="163"/>
        <end position="180"/>
    </location>
</feature>
<feature type="transmembrane region" description="Helical" evidence="6">
    <location>
        <begin position="186"/>
        <end position="210"/>
    </location>
</feature>
<dbReference type="GO" id="GO:0016413">
    <property type="term" value="F:O-acetyltransferase activity"/>
    <property type="evidence" value="ECO:0007669"/>
    <property type="project" value="TreeGrafter"/>
</dbReference>
<evidence type="ECO:0000259" key="7">
    <source>
        <dbReference type="Pfam" id="PF01757"/>
    </source>
</evidence>
<dbReference type="GO" id="GO:0009246">
    <property type="term" value="P:enterobacterial common antigen biosynthetic process"/>
    <property type="evidence" value="ECO:0007669"/>
    <property type="project" value="TreeGrafter"/>
</dbReference>
<feature type="transmembrane region" description="Helical" evidence="6">
    <location>
        <begin position="222"/>
        <end position="239"/>
    </location>
</feature>
<evidence type="ECO:0000256" key="2">
    <source>
        <dbReference type="ARBA" id="ARBA00022475"/>
    </source>
</evidence>
<comment type="caution">
    <text evidence="8">The sequence shown here is derived from an EMBL/GenBank/DDBJ whole genome shotgun (WGS) entry which is preliminary data.</text>
</comment>
<comment type="subcellular location">
    <subcellularLocation>
        <location evidence="1">Cell membrane</location>
        <topology evidence="1">Multi-pass membrane protein</topology>
    </subcellularLocation>
</comment>
<evidence type="ECO:0000256" key="3">
    <source>
        <dbReference type="ARBA" id="ARBA00022692"/>
    </source>
</evidence>
<reference evidence="8" key="1">
    <citation type="journal article" date="2015" name="Nature">
        <title>Complex archaea that bridge the gap between prokaryotes and eukaryotes.</title>
        <authorList>
            <person name="Spang A."/>
            <person name="Saw J.H."/>
            <person name="Jorgensen S.L."/>
            <person name="Zaremba-Niedzwiedzka K."/>
            <person name="Martijn J."/>
            <person name="Lind A.E."/>
            <person name="van Eijk R."/>
            <person name="Schleper C."/>
            <person name="Guy L."/>
            <person name="Ettema T.J."/>
        </authorList>
    </citation>
    <scope>NUCLEOTIDE SEQUENCE</scope>
</reference>